<dbReference type="GO" id="GO:0005737">
    <property type="term" value="C:cytoplasm"/>
    <property type="evidence" value="ECO:0007669"/>
    <property type="project" value="InterPro"/>
</dbReference>
<dbReference type="Pfam" id="PF01118">
    <property type="entry name" value="Semialdhyde_dh"/>
    <property type="match status" value="1"/>
</dbReference>
<dbReference type="InterPro" id="IPR050085">
    <property type="entry name" value="AGPR"/>
</dbReference>
<evidence type="ECO:0000313" key="7">
    <source>
        <dbReference type="EMBL" id="AMK54101.1"/>
    </source>
</evidence>
<evidence type="ECO:0000256" key="3">
    <source>
        <dbReference type="ARBA" id="ARBA00022605"/>
    </source>
</evidence>
<dbReference type="GeneID" id="78477752"/>
<evidence type="ECO:0000256" key="5">
    <source>
        <dbReference type="ARBA" id="ARBA00023002"/>
    </source>
</evidence>
<dbReference type="Gene3D" id="3.40.50.720">
    <property type="entry name" value="NAD(P)-binding Rossmann-like Domain"/>
    <property type="match status" value="1"/>
</dbReference>
<reference evidence="7 8" key="1">
    <citation type="journal article" date="2016" name="Gut Pathog.">
        <title>Whole genome sequencing of "Faecalibaculum rodentium" ALO17, isolated from C57BL/6J laboratory mouse feces.</title>
        <authorList>
            <person name="Lim S."/>
            <person name="Chang D.H."/>
            <person name="Ahn S."/>
            <person name="Kim B.C."/>
        </authorList>
    </citation>
    <scope>NUCLEOTIDE SEQUENCE [LARGE SCALE GENOMIC DNA]</scope>
    <source>
        <strain evidence="7 8">Alo17</strain>
    </source>
</reference>
<dbReference type="InterPro" id="IPR000534">
    <property type="entry name" value="Semialdehyde_DH_NAD-bd"/>
</dbReference>
<keyword evidence="8" id="KW-1185">Reference proteome</keyword>
<evidence type="ECO:0000313" key="8">
    <source>
        <dbReference type="Proteomes" id="UP000069771"/>
    </source>
</evidence>
<dbReference type="KEGG" id="fro:AALO17_09670"/>
<proteinExistence type="predicted"/>
<dbReference type="CDD" id="cd23935">
    <property type="entry name" value="AGPR_2_C"/>
    <property type="match status" value="1"/>
</dbReference>
<evidence type="ECO:0000256" key="4">
    <source>
        <dbReference type="ARBA" id="ARBA00022857"/>
    </source>
</evidence>
<feature type="domain" description="Semialdehyde dehydrogenase NAD-binding" evidence="6">
    <location>
        <begin position="5"/>
        <end position="104"/>
    </location>
</feature>
<dbReference type="GO" id="GO:0006526">
    <property type="term" value="P:L-arginine biosynthetic process"/>
    <property type="evidence" value="ECO:0007669"/>
    <property type="project" value="UniProtKB-KW"/>
</dbReference>
<dbReference type="PATRIC" id="fig|1702221.3.peg.936"/>
<dbReference type="Gene3D" id="3.30.360.10">
    <property type="entry name" value="Dihydrodipicolinate Reductase, domain 2"/>
    <property type="match status" value="1"/>
</dbReference>
<dbReference type="SUPFAM" id="SSF51735">
    <property type="entry name" value="NAD(P)-binding Rossmann-fold domains"/>
    <property type="match status" value="1"/>
</dbReference>
<dbReference type="Proteomes" id="UP000069771">
    <property type="component" value="Chromosome"/>
</dbReference>
<dbReference type="InterPro" id="IPR058924">
    <property type="entry name" value="AGPR_dimerisation_dom"/>
</dbReference>
<dbReference type="SMART" id="SM00859">
    <property type="entry name" value="Semialdhyde_dh"/>
    <property type="match status" value="1"/>
</dbReference>
<dbReference type="GO" id="GO:0003942">
    <property type="term" value="F:N-acetyl-gamma-glutamyl-phosphate reductase activity"/>
    <property type="evidence" value="ECO:0007669"/>
    <property type="project" value="UniProtKB-EC"/>
</dbReference>
<keyword evidence="1" id="KW-0963">Cytoplasm</keyword>
<dbReference type="EMBL" id="CP011391">
    <property type="protein sequence ID" value="AMK54101.1"/>
    <property type="molecule type" value="Genomic_DNA"/>
</dbReference>
<dbReference type="PANTHER" id="PTHR32338:SF10">
    <property type="entry name" value="N-ACETYL-GAMMA-GLUTAMYL-PHOSPHATE REDUCTASE, CHLOROPLASTIC-RELATED"/>
    <property type="match status" value="1"/>
</dbReference>
<dbReference type="Pfam" id="PF22698">
    <property type="entry name" value="Semialdhyde_dhC_1"/>
    <property type="match status" value="1"/>
</dbReference>
<evidence type="ECO:0000259" key="6">
    <source>
        <dbReference type="SMART" id="SM00859"/>
    </source>
</evidence>
<sequence>MGKPKIYIDGQSGTTGLEIRQRLQDREDIELLVIDDALRHDDAERRKMFEAADLAFLCLPDQAAREAVDLAEGSGARIIDASTAHRTVWTYGFPELDHRQEEKIRTADKVANPGCHATGFIAAVAPLSRGGLLKPDAQLTAFSLTGYTGGGKRMIAEYEGAKTEQMLAPKAYGLDLNHKHMPEMKTVCGLEKAPLFIPVVDDYPRGMLVMVPVASGQLTRPLSLQEMQDHFRQWYQGTAVAVQEGQPGLYAGDKAGTDDLELFVTGAESGSGFVIAARFDNLGKGACGAAIRNMELMLGLDTGQ</sequence>
<dbReference type="InterPro" id="IPR010136">
    <property type="entry name" value="AGPR_type-2"/>
</dbReference>
<organism evidence="7 8">
    <name type="scientific">Faecalibaculum rodentium</name>
    <dbReference type="NCBI Taxonomy" id="1702221"/>
    <lineage>
        <taxon>Bacteria</taxon>
        <taxon>Bacillati</taxon>
        <taxon>Bacillota</taxon>
        <taxon>Erysipelotrichia</taxon>
        <taxon>Erysipelotrichales</taxon>
        <taxon>Erysipelotrichaceae</taxon>
        <taxon>Faecalibaculum</taxon>
    </lineage>
</organism>
<dbReference type="STRING" id="1702221.AALO17_09670"/>
<dbReference type="OrthoDB" id="9801289at2"/>
<name>A0A140DTX4_9FIRM</name>
<dbReference type="PANTHER" id="PTHR32338">
    <property type="entry name" value="N-ACETYL-GAMMA-GLUTAMYL-PHOSPHATE REDUCTASE, CHLOROPLASTIC-RELATED-RELATED"/>
    <property type="match status" value="1"/>
</dbReference>
<gene>
    <name evidence="7" type="ORF">AALO17_09670</name>
</gene>
<accession>A0A140DTX4</accession>
<dbReference type="RefSeq" id="WP_067556029.1">
    <property type="nucleotide sequence ID" value="NZ_CAMTBT010000027.1"/>
</dbReference>
<dbReference type="AlphaFoldDB" id="A0A140DTX4"/>
<keyword evidence="4" id="KW-0521">NADP</keyword>
<dbReference type="CDD" id="cd17896">
    <property type="entry name" value="AGPR_2_N"/>
    <property type="match status" value="1"/>
</dbReference>
<dbReference type="SUPFAM" id="SSF55347">
    <property type="entry name" value="Glyceraldehyde-3-phosphate dehydrogenase-like, C-terminal domain"/>
    <property type="match status" value="1"/>
</dbReference>
<dbReference type="NCBIfam" id="TIGR01851">
    <property type="entry name" value="argC_other"/>
    <property type="match status" value="1"/>
</dbReference>
<keyword evidence="3" id="KW-0028">Amino-acid biosynthesis</keyword>
<keyword evidence="5 7" id="KW-0560">Oxidoreductase</keyword>
<dbReference type="GO" id="GO:0051287">
    <property type="term" value="F:NAD binding"/>
    <property type="evidence" value="ECO:0007669"/>
    <property type="project" value="InterPro"/>
</dbReference>
<evidence type="ECO:0000256" key="2">
    <source>
        <dbReference type="ARBA" id="ARBA00022571"/>
    </source>
</evidence>
<evidence type="ECO:0000256" key="1">
    <source>
        <dbReference type="ARBA" id="ARBA00022490"/>
    </source>
</evidence>
<keyword evidence="2" id="KW-0055">Arginine biosynthesis</keyword>
<dbReference type="EC" id="1.2.1.38" evidence="7"/>
<protein>
    <submittedName>
        <fullName evidence="7">N-acetyl-gamma-glutamyl-phosphate reductase</fullName>
        <ecNumber evidence="7">1.2.1.38</ecNumber>
    </submittedName>
</protein>
<dbReference type="InterPro" id="IPR036291">
    <property type="entry name" value="NAD(P)-bd_dom_sf"/>
</dbReference>